<dbReference type="OrthoDB" id="2675435at2759"/>
<evidence type="ECO:0000313" key="2">
    <source>
        <dbReference type="Proteomes" id="UP000663853"/>
    </source>
</evidence>
<accession>A0A8H3CT97</accession>
<sequence length="154" mass="17264">MSSGPQPGQLYRLRAVGQNDSGPELYATHQGPDRNVIVTPRVDIPDYAVSRQVWEYLPSGHIRALGAGHPDQSHLRSSSDSFVGLGEPQALTVLPVNEGGQQLYTIQGPWRQGVYGANDWFGVRGQDLFIVTRHNVQETGLDRFYWDFVPERQY</sequence>
<reference evidence="1" key="1">
    <citation type="submission" date="2021-01" db="EMBL/GenBank/DDBJ databases">
        <authorList>
            <person name="Kaushik A."/>
        </authorList>
    </citation>
    <scope>NUCLEOTIDE SEQUENCE</scope>
    <source>
        <strain evidence="1">AG6-10EEA</strain>
    </source>
</reference>
<gene>
    <name evidence="1" type="ORF">RDB_LOCUS105248</name>
</gene>
<comment type="caution">
    <text evidence="1">The sequence shown here is derived from an EMBL/GenBank/DDBJ whole genome shotgun (WGS) entry which is preliminary data.</text>
</comment>
<dbReference type="Proteomes" id="UP000663853">
    <property type="component" value="Unassembled WGS sequence"/>
</dbReference>
<name>A0A8H3CT97_9AGAM</name>
<protein>
    <submittedName>
        <fullName evidence="1">Uncharacterized protein</fullName>
    </submittedName>
</protein>
<evidence type="ECO:0000313" key="1">
    <source>
        <dbReference type="EMBL" id="CAE6495004.1"/>
    </source>
</evidence>
<proteinExistence type="predicted"/>
<organism evidence="1 2">
    <name type="scientific">Rhizoctonia solani</name>
    <dbReference type="NCBI Taxonomy" id="456999"/>
    <lineage>
        <taxon>Eukaryota</taxon>
        <taxon>Fungi</taxon>
        <taxon>Dikarya</taxon>
        <taxon>Basidiomycota</taxon>
        <taxon>Agaricomycotina</taxon>
        <taxon>Agaricomycetes</taxon>
        <taxon>Cantharellales</taxon>
        <taxon>Ceratobasidiaceae</taxon>
        <taxon>Rhizoctonia</taxon>
    </lineage>
</organism>
<dbReference type="EMBL" id="CAJMXA010003417">
    <property type="protein sequence ID" value="CAE6495004.1"/>
    <property type="molecule type" value="Genomic_DNA"/>
</dbReference>
<dbReference type="Gene3D" id="2.80.10.50">
    <property type="match status" value="1"/>
</dbReference>
<dbReference type="AlphaFoldDB" id="A0A8H3CT97"/>